<organism evidence="5 7">
    <name type="scientific">Colwellia hornerae</name>
    <dbReference type="NCBI Taxonomy" id="89402"/>
    <lineage>
        <taxon>Bacteria</taxon>
        <taxon>Pseudomonadati</taxon>
        <taxon>Pseudomonadota</taxon>
        <taxon>Gammaproteobacteria</taxon>
        <taxon>Alteromonadales</taxon>
        <taxon>Colwelliaceae</taxon>
        <taxon>Colwellia</taxon>
    </lineage>
</organism>
<evidence type="ECO:0000313" key="6">
    <source>
        <dbReference type="Proteomes" id="UP000321525"/>
    </source>
</evidence>
<dbReference type="Gene3D" id="3.30.450.40">
    <property type="match status" value="2"/>
</dbReference>
<dbReference type="InterPro" id="IPR003018">
    <property type="entry name" value="GAF"/>
</dbReference>
<dbReference type="Pfam" id="PF00990">
    <property type="entry name" value="GGDEF"/>
    <property type="match status" value="1"/>
</dbReference>
<feature type="domain" description="EAL" evidence="2">
    <location>
        <begin position="540"/>
        <end position="794"/>
    </location>
</feature>
<dbReference type="SMART" id="SM00065">
    <property type="entry name" value="GAF"/>
    <property type="match status" value="2"/>
</dbReference>
<dbReference type="SUPFAM" id="SSF141868">
    <property type="entry name" value="EAL domain-like"/>
    <property type="match status" value="1"/>
</dbReference>
<dbReference type="InterPro" id="IPR001633">
    <property type="entry name" value="EAL_dom"/>
</dbReference>
<sequence length="800" mass="90316">MSELSKSETIKSLTITNQFATDILLLNTPSEIWQYLAQNIVEKLGFEDAVIYTLDAGGKTLSRMSGFDKKISFDNGKSITTPIRDTSSNSMIIPFNQGVIGKVAATQQPILVKDTREFESYIVEDETTLSELAVPILFQQQLLGVIDSEHASVNFYTEYHLKTLTALATITAMKISQIIKVDGLEEVIENLEYANKIQDALFEIAEIIFKTKNIDEFYQYLHQCIGRLTLAKNFFVALLKEDGRTIDFPYAIDEFDDRSTFTSINIDPNSLSITGYALAKDQPFLLYEKDIQKMLDDKAIYIRGSIPKAWLGVPFGSGINKGIVVVQSYSTEFLFQEKDKQLLMFVAKHINNAIERMEAKQKLQFLALHDPLTNLPNRSLFKDRTQHAFLHCLNNRQDNIAILFIDVDRFKQVNDTYGHHVGDKLLVAIVEAIMTRLRNTDTLARLGGDEFAILLDGKIDYETICRITESILVATAAAFNIDGLNIFSSVSIGIATYSHSSKSAEQLLIDADHAMYQAKLKGRNQYVFFEALEEQNKSTNVKVEYDFDNAVKNLEFIGNYQPLIDFDSGDVIGAEILVRWQHPKLGLLYPDFFIPILEKSGQIVQLDLYMLKLAVSKLNLWADWLPKQFKLSVNVSTSGFASEDFISYLQEQHLLSAEITSRLCVEITEESLILNVDAVKKHLDILKNINIPVALDDFGTGFSSLSYLHQFSLDYLKIDKSFVDDLNEVSNKVLILDAVVNLAKSLKIKTTAEGIETAEQYQKLKEIGCDLGQGYHIAKPLLDSDFKRFFLNSVSECQLI</sequence>
<dbReference type="PROSITE" id="PS50887">
    <property type="entry name" value="GGDEF"/>
    <property type="match status" value="1"/>
</dbReference>
<dbReference type="GO" id="GO:0003824">
    <property type="term" value="F:catalytic activity"/>
    <property type="evidence" value="ECO:0007669"/>
    <property type="project" value="UniProtKB-ARBA"/>
</dbReference>
<dbReference type="InterPro" id="IPR035919">
    <property type="entry name" value="EAL_sf"/>
</dbReference>
<feature type="domain" description="GGDEF" evidence="3">
    <location>
        <begin position="398"/>
        <end position="531"/>
    </location>
</feature>
<name>A0A5C6QMU5_9GAMM</name>
<evidence type="ECO:0000259" key="3">
    <source>
        <dbReference type="PROSITE" id="PS50887"/>
    </source>
</evidence>
<dbReference type="InterPro" id="IPR000160">
    <property type="entry name" value="GGDEF_dom"/>
</dbReference>
<dbReference type="SMART" id="SM00052">
    <property type="entry name" value="EAL"/>
    <property type="match status" value="1"/>
</dbReference>
<dbReference type="NCBIfam" id="TIGR00254">
    <property type="entry name" value="GGDEF"/>
    <property type="match status" value="1"/>
</dbReference>
<dbReference type="PROSITE" id="PS50883">
    <property type="entry name" value="EAL"/>
    <property type="match status" value="1"/>
</dbReference>
<dbReference type="Gene3D" id="3.30.70.270">
    <property type="match status" value="1"/>
</dbReference>
<dbReference type="InterPro" id="IPR029787">
    <property type="entry name" value="Nucleotide_cyclase"/>
</dbReference>
<evidence type="ECO:0000313" key="5">
    <source>
        <dbReference type="EMBL" id="TWX70556.1"/>
    </source>
</evidence>
<dbReference type="InterPro" id="IPR052155">
    <property type="entry name" value="Biofilm_reg_signaling"/>
</dbReference>
<accession>A0A5C6QMU5</accession>
<dbReference type="CDD" id="cd01948">
    <property type="entry name" value="EAL"/>
    <property type="match status" value="1"/>
</dbReference>
<evidence type="ECO:0000259" key="2">
    <source>
        <dbReference type="PROSITE" id="PS50883"/>
    </source>
</evidence>
<keyword evidence="6" id="KW-1185">Reference proteome</keyword>
<dbReference type="SMART" id="SM00267">
    <property type="entry name" value="GGDEF"/>
    <property type="match status" value="1"/>
</dbReference>
<comment type="cofactor">
    <cofactor evidence="1">
        <name>Mg(2+)</name>
        <dbReference type="ChEBI" id="CHEBI:18420"/>
    </cofactor>
</comment>
<comment type="caution">
    <text evidence="5">The sequence shown here is derived from an EMBL/GenBank/DDBJ whole genome shotgun (WGS) entry which is preliminary data.</text>
</comment>
<dbReference type="PANTHER" id="PTHR44757">
    <property type="entry name" value="DIGUANYLATE CYCLASE DGCP"/>
    <property type="match status" value="1"/>
</dbReference>
<reference evidence="5 7" key="1">
    <citation type="submission" date="2019-07" db="EMBL/GenBank/DDBJ databases">
        <title>Genomes of sea-ice associated Colwellia species.</title>
        <authorList>
            <person name="Bowman J.P."/>
        </authorList>
    </citation>
    <scope>NUCLEOTIDE SEQUENCE [LARGE SCALE GENOMIC DNA]</scope>
    <source>
        <strain evidence="4 6">ACAM 607</strain>
        <strain evidence="5 7">IC036</strain>
    </source>
</reference>
<dbReference type="Proteomes" id="UP000321917">
    <property type="component" value="Unassembled WGS sequence"/>
</dbReference>
<protein>
    <submittedName>
        <fullName evidence="5">EAL domain-containing protein</fullName>
    </submittedName>
</protein>
<dbReference type="OrthoDB" id="9804951at2"/>
<dbReference type="RefSeq" id="WP_146798267.1">
    <property type="nucleotide sequence ID" value="NZ_VOLP01000005.1"/>
</dbReference>
<dbReference type="SUPFAM" id="SSF55073">
    <property type="entry name" value="Nucleotide cyclase"/>
    <property type="match status" value="1"/>
</dbReference>
<evidence type="ECO:0000256" key="1">
    <source>
        <dbReference type="ARBA" id="ARBA00001946"/>
    </source>
</evidence>
<dbReference type="Pfam" id="PF13185">
    <property type="entry name" value="GAF_2"/>
    <property type="match status" value="1"/>
</dbReference>
<dbReference type="FunFam" id="3.30.70.270:FF:000001">
    <property type="entry name" value="Diguanylate cyclase domain protein"/>
    <property type="match status" value="1"/>
</dbReference>
<dbReference type="EMBL" id="VOLR01000004">
    <property type="protein sequence ID" value="TWX62154.1"/>
    <property type="molecule type" value="Genomic_DNA"/>
</dbReference>
<dbReference type="PANTHER" id="PTHR44757:SF2">
    <property type="entry name" value="BIOFILM ARCHITECTURE MAINTENANCE PROTEIN MBAA"/>
    <property type="match status" value="1"/>
</dbReference>
<dbReference type="EMBL" id="VOLQ01000004">
    <property type="protein sequence ID" value="TWX70556.1"/>
    <property type="molecule type" value="Genomic_DNA"/>
</dbReference>
<dbReference type="Proteomes" id="UP000321525">
    <property type="component" value="Unassembled WGS sequence"/>
</dbReference>
<evidence type="ECO:0000313" key="7">
    <source>
        <dbReference type="Proteomes" id="UP000321917"/>
    </source>
</evidence>
<dbReference type="SUPFAM" id="SSF55781">
    <property type="entry name" value="GAF domain-like"/>
    <property type="match status" value="2"/>
</dbReference>
<dbReference type="InterPro" id="IPR029016">
    <property type="entry name" value="GAF-like_dom_sf"/>
</dbReference>
<gene>
    <name evidence="4" type="ORF">ESZ26_04075</name>
    <name evidence="5" type="ORF">ESZ27_03330</name>
</gene>
<dbReference type="Pfam" id="PF00563">
    <property type="entry name" value="EAL"/>
    <property type="match status" value="1"/>
</dbReference>
<dbReference type="InterPro" id="IPR043128">
    <property type="entry name" value="Rev_trsase/Diguanyl_cyclase"/>
</dbReference>
<dbReference type="Gene3D" id="3.20.20.450">
    <property type="entry name" value="EAL domain"/>
    <property type="match status" value="1"/>
</dbReference>
<dbReference type="CDD" id="cd01949">
    <property type="entry name" value="GGDEF"/>
    <property type="match status" value="1"/>
</dbReference>
<evidence type="ECO:0000313" key="4">
    <source>
        <dbReference type="EMBL" id="TWX62154.1"/>
    </source>
</evidence>
<proteinExistence type="predicted"/>
<dbReference type="AlphaFoldDB" id="A0A5C6QMU5"/>